<proteinExistence type="predicted"/>
<evidence type="ECO:0008006" key="3">
    <source>
        <dbReference type="Google" id="ProtNLM"/>
    </source>
</evidence>
<keyword evidence="2" id="KW-1185">Reference proteome</keyword>
<sequence length="515" mass="56226">MTSRPVHTSPMTPRTCLQRAITALIGLSMIILLSGCQTFNFSPDSVQVTGPSAHGTALVPFRLVGDDQPDWLIPADGLAPELTVTRQTEKTDQDTNWLSVLLYAVTLTLVPAHDEHIYTDSYELSWQGEPLVKSEIEYTIDTYFTLYFPTALFFGSLDSGPAIQQQIARDYVYDFHKSHVLTVIDQQREEFERTDPQTRTELADYLLGPGQNSVYRPSALTRLAELAPKEGALAYHAEHVSLPGYIQVLPESDQAWLIGPQGLNGFDLQAKLNQGVAADELLVQVLNAYPKDEDAIPVVVNSQITDIRQFPSGYYNGMTDNHREILKAGALPAGLVDRMTNKAPDPQLLMAARSGKLRDANGNIRIPTQEELLEQLVRHDNQGQYMSPYTSDDVLAEWVNSAINANIGATAGTGVGAVAGAYLGEKALEQIPFVGGFLGGAVGAEIGKSVGRQTAISASGGWEAIRASSDRSFDDIASMARYLKEKYGTTGNYSDAMNATRQIYPELAEVLAQVR</sequence>
<evidence type="ECO:0000313" key="2">
    <source>
        <dbReference type="Proteomes" id="UP000265903"/>
    </source>
</evidence>
<dbReference type="AlphaFoldDB" id="A0A3M2RCG5"/>
<dbReference type="RefSeq" id="WP_114335226.1">
    <property type="nucleotide sequence ID" value="NZ_QMDL01000003.1"/>
</dbReference>
<gene>
    <name evidence="1" type="ORF">DOQ08_02451</name>
</gene>
<evidence type="ECO:0000313" key="1">
    <source>
        <dbReference type="EMBL" id="RMJ02986.1"/>
    </source>
</evidence>
<protein>
    <recommendedName>
        <fullName evidence="3">Carboxyl-terminal protease-like protein</fullName>
    </recommendedName>
</protein>
<organism evidence="1 2">
    <name type="scientific">Marinobacter litoralis</name>
    <dbReference type="NCBI Taxonomy" id="187981"/>
    <lineage>
        <taxon>Bacteria</taxon>
        <taxon>Pseudomonadati</taxon>
        <taxon>Pseudomonadota</taxon>
        <taxon>Gammaproteobacteria</taxon>
        <taxon>Pseudomonadales</taxon>
        <taxon>Marinobacteraceae</taxon>
        <taxon>Marinobacter</taxon>
    </lineage>
</organism>
<reference evidence="1 2" key="1">
    <citation type="submission" date="2018-08" db="EMBL/GenBank/DDBJ databases">
        <title>Whole Genome Sequence of the Moderate Halophilic Marine Bacterium Marinobacter litoralis Sw-45.</title>
        <authorList>
            <person name="Musa H."/>
        </authorList>
    </citation>
    <scope>NUCLEOTIDE SEQUENCE [LARGE SCALE GENOMIC DNA]</scope>
    <source>
        <strain evidence="1 2">Sw-45</strain>
    </source>
</reference>
<dbReference type="OrthoDB" id="8480301at2"/>
<name>A0A3M2RCG5_9GAMM</name>
<dbReference type="EMBL" id="QMDL01000003">
    <property type="protein sequence ID" value="RMJ02986.1"/>
    <property type="molecule type" value="Genomic_DNA"/>
</dbReference>
<comment type="caution">
    <text evidence="1">The sequence shown here is derived from an EMBL/GenBank/DDBJ whole genome shotgun (WGS) entry which is preliminary data.</text>
</comment>
<accession>A0A3M2RCG5</accession>
<dbReference type="Proteomes" id="UP000265903">
    <property type="component" value="Unassembled WGS sequence"/>
</dbReference>